<reference evidence="8" key="3">
    <citation type="submission" date="2020-03" db="EMBL/GenBank/DDBJ databases">
        <title>Intra-Species Differences in Population Size shape Life History and Genome Evolution.</title>
        <authorList>
            <person name="Willemsen D."/>
            <person name="Cui R."/>
            <person name="Valenzano D.R."/>
        </authorList>
    </citation>
    <scope>NUCLEOTIDE SEQUENCE</scope>
    <source>
        <strain evidence="8">GRZ</strain>
        <tissue evidence="8">Whole</tissue>
    </source>
</reference>
<keyword evidence="5" id="KW-0653">Protein transport</keyword>
<dbReference type="PANTHER" id="PTHR13678">
    <property type="entry name" value="VACUOLAR PROTEIN SORTING-ASSOCIATED PROTEIN 37"/>
    <property type="match status" value="1"/>
</dbReference>
<evidence type="ECO:0000256" key="2">
    <source>
        <dbReference type="ARBA" id="ARBA00007617"/>
    </source>
</evidence>
<keyword evidence="3" id="KW-0813">Transport</keyword>
<evidence type="ECO:0000313" key="9">
    <source>
        <dbReference type="EMBL" id="SBP44817.1"/>
    </source>
</evidence>
<evidence type="ECO:0000259" key="7">
    <source>
        <dbReference type="Pfam" id="PF07200"/>
    </source>
</evidence>
<sequence length="240" mass="27978">MSVQVGALRTSELRELLEDEVKISRMVRSSRKSQRLRYAAEKLLDSNEKLAKSSLSLKPKFRDTKLLLGMKHKEQENLRCIMRAKQEQLAEMKSICDAELRLLQKINRADEEFELLFQRFAEGETALAEFLESFLVSRKLHHVRLMQVKKLQEIKEHEVKPTLNQFFPVGIPHQIHPIYGLTTAAYDPPLFLLPLCTYSDPGDSLQQSPFGFGHPVRCRWPVRPGRLQPLMMQQRKQRDQ</sequence>
<evidence type="ECO:0000256" key="5">
    <source>
        <dbReference type="ARBA" id="ARBA00022927"/>
    </source>
</evidence>
<protein>
    <submittedName>
        <fullName evidence="8">Vacuolar protein sorting-associated protein 37C-like</fullName>
    </submittedName>
</protein>
<dbReference type="GO" id="GO:0006623">
    <property type="term" value="P:protein targeting to vacuole"/>
    <property type="evidence" value="ECO:0007669"/>
    <property type="project" value="TreeGrafter"/>
</dbReference>
<gene>
    <name evidence="9" type="primary">VPS37D</name>
    <name evidence="8" type="ORF">G4P62_006102</name>
</gene>
<dbReference type="KEGG" id="nfu:107379998"/>
<accession>A0A1A7ZPN5</accession>
<feature type="domain" description="VPS37 C-terminal" evidence="7">
    <location>
        <begin position="8"/>
        <end position="146"/>
    </location>
</feature>
<comment type="function">
    <text evidence="6">Component of the ESCRT-I complex, a regulator of vesicular trafficking process. Required for the sorting of endocytic ubiquitinated cargos into multivesicular bodies. May be involved in cell growth and differentiation.</text>
</comment>
<dbReference type="GO" id="GO:0031902">
    <property type="term" value="C:late endosome membrane"/>
    <property type="evidence" value="ECO:0007669"/>
    <property type="project" value="UniProtKB-SubCell"/>
</dbReference>
<keyword evidence="4" id="KW-0967">Endosome</keyword>
<dbReference type="PANTHER" id="PTHR13678:SF24">
    <property type="entry name" value="SI:CH211-284F22.3"/>
    <property type="match status" value="1"/>
</dbReference>
<dbReference type="AlphaFoldDB" id="A0A1A7ZPN5"/>
<reference evidence="9" key="2">
    <citation type="submission" date="2016-06" db="EMBL/GenBank/DDBJ databases">
        <title>The genome of a short-lived fish provides insights into sex chromosome evolution and the genetic control of aging.</title>
        <authorList>
            <person name="Reichwald K."/>
            <person name="Felder M."/>
            <person name="Petzold A."/>
            <person name="Koch P."/>
            <person name="Groth M."/>
            <person name="Platzer M."/>
        </authorList>
    </citation>
    <scope>NUCLEOTIDE SEQUENCE</scope>
    <source>
        <tissue evidence="9">Brain</tissue>
    </source>
</reference>
<evidence type="ECO:0000256" key="6">
    <source>
        <dbReference type="ARBA" id="ARBA00025010"/>
    </source>
</evidence>
<evidence type="ECO:0000313" key="8">
    <source>
        <dbReference type="EMBL" id="KAF7218424.1"/>
    </source>
</evidence>
<dbReference type="EMBL" id="HADY01006332">
    <property type="protein sequence ID" value="SBP44817.1"/>
    <property type="molecule type" value="Transcribed_RNA"/>
</dbReference>
<name>A0A1A7ZPN5_NOTFU</name>
<dbReference type="GO" id="GO:0000813">
    <property type="term" value="C:ESCRT I complex"/>
    <property type="evidence" value="ECO:0007669"/>
    <property type="project" value="TreeGrafter"/>
</dbReference>
<dbReference type="InterPro" id="IPR009851">
    <property type="entry name" value="Mod_r"/>
</dbReference>
<dbReference type="Proteomes" id="UP000822369">
    <property type="component" value="Chromosome 7"/>
</dbReference>
<evidence type="ECO:0000256" key="3">
    <source>
        <dbReference type="ARBA" id="ARBA00022448"/>
    </source>
</evidence>
<dbReference type="GO" id="GO:0043162">
    <property type="term" value="P:ubiquitin-dependent protein catabolic process via the multivesicular body sorting pathway"/>
    <property type="evidence" value="ECO:0007669"/>
    <property type="project" value="TreeGrafter"/>
</dbReference>
<dbReference type="OMA" id="NICHVFY"/>
<organism evidence="9">
    <name type="scientific">Nothobranchius furzeri</name>
    <name type="common">Turquoise killifish</name>
    <dbReference type="NCBI Taxonomy" id="105023"/>
    <lineage>
        <taxon>Eukaryota</taxon>
        <taxon>Metazoa</taxon>
        <taxon>Chordata</taxon>
        <taxon>Craniata</taxon>
        <taxon>Vertebrata</taxon>
        <taxon>Euteleostomi</taxon>
        <taxon>Actinopterygii</taxon>
        <taxon>Neopterygii</taxon>
        <taxon>Teleostei</taxon>
        <taxon>Neoteleostei</taxon>
        <taxon>Acanthomorphata</taxon>
        <taxon>Ovalentaria</taxon>
        <taxon>Atherinomorphae</taxon>
        <taxon>Cyprinodontiformes</taxon>
        <taxon>Nothobranchiidae</taxon>
        <taxon>Nothobranchius</taxon>
    </lineage>
</organism>
<evidence type="ECO:0000256" key="4">
    <source>
        <dbReference type="ARBA" id="ARBA00022753"/>
    </source>
</evidence>
<evidence type="ECO:0000256" key="1">
    <source>
        <dbReference type="ARBA" id="ARBA00004633"/>
    </source>
</evidence>
<reference evidence="9" key="1">
    <citation type="submission" date="2016-05" db="EMBL/GenBank/DDBJ databases">
        <authorList>
            <person name="Lavstsen T."/>
            <person name="Jespersen J.S."/>
        </authorList>
    </citation>
    <scope>NUCLEOTIDE SEQUENCE</scope>
    <source>
        <tissue evidence="9">Brain</tissue>
    </source>
</reference>
<comment type="subcellular location">
    <subcellularLocation>
        <location evidence="1">Late endosome membrane</location>
        <topology evidence="1">Peripheral membrane protein</topology>
    </subcellularLocation>
</comment>
<comment type="similarity">
    <text evidence="2">Belongs to the VPS37 family.</text>
</comment>
<dbReference type="Pfam" id="PF07200">
    <property type="entry name" value="Mod_r"/>
    <property type="match status" value="1"/>
</dbReference>
<proteinExistence type="inferred from homology"/>
<dbReference type="EMBL" id="JAAVVJ010000007">
    <property type="protein sequence ID" value="KAF7218424.1"/>
    <property type="molecule type" value="Genomic_DNA"/>
</dbReference>
<dbReference type="GO" id="GO:0006612">
    <property type="term" value="P:protein targeting to membrane"/>
    <property type="evidence" value="ECO:0007669"/>
    <property type="project" value="TreeGrafter"/>
</dbReference>